<gene>
    <name evidence="1" type="ORF">EG339_07430</name>
</gene>
<dbReference type="GeneID" id="99064643"/>
<dbReference type="KEGG" id="cben:EG339_07430"/>
<keyword evidence="2" id="KW-1185">Reference proteome</keyword>
<reference evidence="2" key="1">
    <citation type="submission" date="2018-11" db="EMBL/GenBank/DDBJ databases">
        <title>Proposal to divide the Flavobacteriaceae and reorganize its genera based on Amino Acid Identity values calculated from whole genome sequences.</title>
        <authorList>
            <person name="Nicholson A.C."/>
            <person name="Gulvik C.A."/>
            <person name="Whitney A.M."/>
            <person name="Humrighouse B.W."/>
            <person name="Bell M."/>
            <person name="Holmes B."/>
            <person name="Steigerwalt A.G."/>
            <person name="Villarma A."/>
            <person name="Sheth M."/>
            <person name="Batra D."/>
            <person name="Pryor J."/>
            <person name="Bernardet J.-F."/>
            <person name="Hugo C."/>
            <person name="Kampfer P."/>
            <person name="Newman J."/>
            <person name="McQuiston J.R."/>
        </authorList>
    </citation>
    <scope>NUCLEOTIDE SEQUENCE [LARGE SCALE GENOMIC DNA]</scope>
    <source>
        <strain evidence="2">G0229</strain>
    </source>
</reference>
<dbReference type="RefSeq" id="WP_123869645.1">
    <property type="nucleotide sequence ID" value="NZ_CP033932.1"/>
</dbReference>
<accession>A0A3G6T9C9</accession>
<dbReference type="EMBL" id="CP033932">
    <property type="protein sequence ID" value="AZB24453.1"/>
    <property type="molecule type" value="Genomic_DNA"/>
</dbReference>
<dbReference type="Proteomes" id="UP000271193">
    <property type="component" value="Chromosome"/>
</dbReference>
<evidence type="ECO:0000313" key="1">
    <source>
        <dbReference type="EMBL" id="AZB24453.1"/>
    </source>
</evidence>
<dbReference type="AlphaFoldDB" id="A0A3G6T9C9"/>
<protein>
    <submittedName>
        <fullName evidence="1">Uncharacterized protein</fullName>
    </submittedName>
</protein>
<proteinExistence type="predicted"/>
<evidence type="ECO:0000313" key="2">
    <source>
        <dbReference type="Proteomes" id="UP000271193"/>
    </source>
</evidence>
<organism evidence="1 2">
    <name type="scientific">Chryseobacterium bernardetii</name>
    <dbReference type="NCBI Taxonomy" id="1241978"/>
    <lineage>
        <taxon>Bacteria</taxon>
        <taxon>Pseudomonadati</taxon>
        <taxon>Bacteroidota</taxon>
        <taxon>Flavobacteriia</taxon>
        <taxon>Flavobacteriales</taxon>
        <taxon>Weeksellaceae</taxon>
        <taxon>Chryseobacterium group</taxon>
        <taxon>Chryseobacterium</taxon>
    </lineage>
</organism>
<sequence length="186" mass="22202">MDTKKLLLLLLFFQFAVIFSQSNCVYLTINKDKTDNIYLKFTSRCKEKVLLYQYDETTNTTFNNVYDIENITLLKQKMYKIKNITVEQNHNYPIDYEKVKSNFIILNPNESYSFTFPLLIFLEKDKSTYDKNQNYYLVDNKYKGKVAQFRVTYNAQFINEGIINFKNSISLYPHSIKSNYIKIVLQ</sequence>
<name>A0A3G6T9C9_9FLAO</name>